<evidence type="ECO:0000256" key="8">
    <source>
        <dbReference type="ARBA" id="ARBA00023270"/>
    </source>
</evidence>
<dbReference type="KEGG" id="pfer:IRI77_18470"/>
<evidence type="ECO:0000256" key="9">
    <source>
        <dbReference type="ARBA" id="ARBA00023317"/>
    </source>
</evidence>
<dbReference type="GO" id="GO:0008295">
    <property type="term" value="P:spermidine biosynthetic process"/>
    <property type="evidence" value="ECO:0007669"/>
    <property type="project" value="UniProtKB-KW"/>
</dbReference>
<dbReference type="EMBL" id="CP063849">
    <property type="protein sequence ID" value="QOY91848.1"/>
    <property type="molecule type" value="Genomic_DNA"/>
</dbReference>
<accession>A0A7S7NXY3</accession>
<organism evidence="10 11">
    <name type="scientific">Paludibaculum fermentans</name>
    <dbReference type="NCBI Taxonomy" id="1473598"/>
    <lineage>
        <taxon>Bacteria</taxon>
        <taxon>Pseudomonadati</taxon>
        <taxon>Acidobacteriota</taxon>
        <taxon>Terriglobia</taxon>
        <taxon>Bryobacterales</taxon>
        <taxon>Bryobacteraceae</taxon>
        <taxon>Paludibaculum</taxon>
    </lineage>
</organism>
<keyword evidence="7" id="KW-0456">Lyase</keyword>
<dbReference type="PANTHER" id="PTHR33866">
    <property type="entry name" value="S-ADENOSYLMETHIONINE DECARBOXYLASE PROENZYME"/>
    <property type="match status" value="1"/>
</dbReference>
<evidence type="ECO:0000256" key="2">
    <source>
        <dbReference type="ARBA" id="ARBA00022793"/>
    </source>
</evidence>
<protein>
    <submittedName>
        <fullName evidence="10">S-adenosylmethionine decarboxylase</fullName>
    </submittedName>
</protein>
<evidence type="ECO:0000256" key="7">
    <source>
        <dbReference type="ARBA" id="ARBA00023239"/>
    </source>
</evidence>
<evidence type="ECO:0000256" key="5">
    <source>
        <dbReference type="ARBA" id="ARBA00023115"/>
    </source>
</evidence>
<evidence type="ECO:0000256" key="4">
    <source>
        <dbReference type="ARBA" id="ARBA00023066"/>
    </source>
</evidence>
<comment type="cofactor">
    <cofactor evidence="1">
        <name>pyruvate</name>
        <dbReference type="ChEBI" id="CHEBI:15361"/>
    </cofactor>
</comment>
<proteinExistence type="predicted"/>
<reference evidence="10 11" key="1">
    <citation type="submission" date="2020-10" db="EMBL/GenBank/DDBJ databases">
        <title>Complete genome sequence of Paludibaculum fermentans P105T, a facultatively anaerobic acidobacterium capable of dissimilatory Fe(III) reduction.</title>
        <authorList>
            <person name="Dedysh S.N."/>
            <person name="Beletsky A.V."/>
            <person name="Kulichevskaya I.S."/>
            <person name="Mardanov A.V."/>
            <person name="Ravin N.V."/>
        </authorList>
    </citation>
    <scope>NUCLEOTIDE SEQUENCE [LARGE SCALE GENOMIC DNA]</scope>
    <source>
        <strain evidence="10 11">P105</strain>
    </source>
</reference>
<dbReference type="Gene3D" id="3.60.90.10">
    <property type="entry name" value="S-adenosylmethionine decarboxylase"/>
    <property type="match status" value="1"/>
</dbReference>
<evidence type="ECO:0000313" key="10">
    <source>
        <dbReference type="EMBL" id="QOY91848.1"/>
    </source>
</evidence>
<evidence type="ECO:0000256" key="3">
    <source>
        <dbReference type="ARBA" id="ARBA00022813"/>
    </source>
</evidence>
<keyword evidence="4" id="KW-0745">Spermidine biosynthesis</keyword>
<name>A0A7S7NXY3_PALFE</name>
<dbReference type="Pfam" id="PF02675">
    <property type="entry name" value="AdoMet_dc"/>
    <property type="match status" value="1"/>
</dbReference>
<keyword evidence="11" id="KW-1185">Reference proteome</keyword>
<keyword evidence="5" id="KW-0620">Polyamine biosynthesis</keyword>
<dbReference type="RefSeq" id="WP_194453502.1">
    <property type="nucleotide sequence ID" value="NZ_CP063849.1"/>
</dbReference>
<sequence>MTSGCEWVVDAAGCDPATLASLPALEALFDDMVAGLQLHPVAPTVWHQFPGLTPAMPGGITGLSLLAESHLAVHTFPEHGALSLNLFCCKPRDNWAFEHELTRRFEARKVDVRRLERALS</sequence>
<dbReference type="GO" id="GO:0005829">
    <property type="term" value="C:cytosol"/>
    <property type="evidence" value="ECO:0007669"/>
    <property type="project" value="TreeGrafter"/>
</dbReference>
<keyword evidence="6" id="KW-0865">Zymogen</keyword>
<dbReference type="InterPro" id="IPR016067">
    <property type="entry name" value="S-AdoMet_deCO2ase_core"/>
</dbReference>
<dbReference type="GO" id="GO:0004014">
    <property type="term" value="F:adenosylmethionine decarboxylase activity"/>
    <property type="evidence" value="ECO:0007669"/>
    <property type="project" value="InterPro"/>
</dbReference>
<dbReference type="InterPro" id="IPR003826">
    <property type="entry name" value="AdoMetDC_fam_prok"/>
</dbReference>
<evidence type="ECO:0000313" key="11">
    <source>
        <dbReference type="Proteomes" id="UP000593892"/>
    </source>
</evidence>
<keyword evidence="9" id="KW-0670">Pyruvate</keyword>
<evidence type="ECO:0000256" key="1">
    <source>
        <dbReference type="ARBA" id="ARBA00001928"/>
    </source>
</evidence>
<dbReference type="Proteomes" id="UP000593892">
    <property type="component" value="Chromosome"/>
</dbReference>
<dbReference type="SUPFAM" id="SSF56276">
    <property type="entry name" value="S-adenosylmethionine decarboxylase"/>
    <property type="match status" value="1"/>
</dbReference>
<gene>
    <name evidence="10" type="ORF">IRI77_18470</name>
</gene>
<evidence type="ECO:0000256" key="6">
    <source>
        <dbReference type="ARBA" id="ARBA00023145"/>
    </source>
</evidence>
<keyword evidence="2" id="KW-0210">Decarboxylase</keyword>
<dbReference type="AlphaFoldDB" id="A0A7S7NXY3"/>
<keyword evidence="8" id="KW-0704">Schiff base</keyword>
<keyword evidence="3" id="KW-0068">Autocatalytic cleavage</keyword>
<dbReference type="PANTHER" id="PTHR33866:SF2">
    <property type="entry name" value="S-ADENOSYLMETHIONINE DECARBOXYLASE PROENZYME"/>
    <property type="match status" value="1"/>
</dbReference>